<evidence type="ECO:0008006" key="6">
    <source>
        <dbReference type="Google" id="ProtNLM"/>
    </source>
</evidence>
<accession>A0A3A1YCJ0</accession>
<proteinExistence type="predicted"/>
<evidence type="ECO:0000256" key="1">
    <source>
        <dbReference type="ARBA" id="ARBA00022676"/>
    </source>
</evidence>
<protein>
    <recommendedName>
        <fullName evidence="6">Glycosyltransferase family 8 protein</fullName>
    </recommendedName>
</protein>
<reference evidence="4 5" key="1">
    <citation type="submission" date="2017-08" db="EMBL/GenBank/DDBJ databases">
        <title>Reclassification of Bisgaard taxon 37 and 44.</title>
        <authorList>
            <person name="Christensen H."/>
        </authorList>
    </citation>
    <scope>NUCLEOTIDE SEQUENCE [LARGE SCALE GENOMIC DNA]</scope>
    <source>
        <strain evidence="4 5">B96_4</strain>
    </source>
</reference>
<keyword evidence="5" id="KW-1185">Reference proteome</keyword>
<dbReference type="GO" id="GO:0046872">
    <property type="term" value="F:metal ion binding"/>
    <property type="evidence" value="ECO:0007669"/>
    <property type="project" value="UniProtKB-KW"/>
</dbReference>
<dbReference type="InterPro" id="IPR029044">
    <property type="entry name" value="Nucleotide-diphossugar_trans"/>
</dbReference>
<evidence type="ECO:0000256" key="2">
    <source>
        <dbReference type="ARBA" id="ARBA00022679"/>
    </source>
</evidence>
<dbReference type="RefSeq" id="WP_119496316.1">
    <property type="nucleotide sequence ID" value="NZ_NRJH01000005.1"/>
</dbReference>
<comment type="caution">
    <text evidence="4">The sequence shown here is derived from an EMBL/GenBank/DDBJ whole genome shotgun (WGS) entry which is preliminary data.</text>
</comment>
<sequence length="402" mass="47775">MQNTAKVNQLAFNTNEAFLPHLETLLKTYIAFNREPARAIILHNIADVENSKIAQDFINNFKAYPNLEINFHYVSPQDFLKLGVREQDANNVANYRLLLPTLPYQGIVLYLDVDVMIVDNIEELFNAEVLQGNSLGVVPDLCNIRQVLNRKKFFREKCFIPEVLECNFGYNNLYFNSGVLLCDLDKLRSKAKNPGQDVWTENLGKYLDRKTLMPDQDFLNLIHLNDKTEISSVYNYPMRYLISQRFYLNYYGWDKVEPPADKVKKVRPKILHFLEKRKQWDSLAPEWTDLYNYFKQQSITQIVENSTTIYTDLLSKYYQYYEYEPCLEELNNTPALQLTRKSFRKLWKEKREPWQINQILINYSYAKIPLFFEKYRFKKAIIKTHKDESYAKEIYEKKGKLL</sequence>
<keyword evidence="3" id="KW-0479">Metal-binding</keyword>
<dbReference type="OrthoDB" id="9807549at2"/>
<evidence type="ECO:0000256" key="3">
    <source>
        <dbReference type="ARBA" id="ARBA00022723"/>
    </source>
</evidence>
<dbReference type="EMBL" id="NRJH01000005">
    <property type="protein sequence ID" value="RIY33934.1"/>
    <property type="molecule type" value="Genomic_DNA"/>
</dbReference>
<dbReference type="Pfam" id="PF01501">
    <property type="entry name" value="Glyco_transf_8"/>
    <property type="match status" value="1"/>
</dbReference>
<gene>
    <name evidence="4" type="ORF">CJP74_00485</name>
</gene>
<dbReference type="Proteomes" id="UP000266258">
    <property type="component" value="Unassembled WGS sequence"/>
</dbReference>
<dbReference type="PANTHER" id="PTHR13778">
    <property type="entry name" value="GLYCOSYLTRANSFERASE 8 DOMAIN-CONTAINING PROTEIN"/>
    <property type="match status" value="1"/>
</dbReference>
<organism evidence="4 5">
    <name type="scientific">Psittacicella melopsittaci</name>
    <dbReference type="NCBI Taxonomy" id="2028576"/>
    <lineage>
        <taxon>Bacteria</taxon>
        <taxon>Pseudomonadati</taxon>
        <taxon>Pseudomonadota</taxon>
        <taxon>Gammaproteobacteria</taxon>
        <taxon>Pasteurellales</taxon>
        <taxon>Psittacicellaceae</taxon>
        <taxon>Psittacicella</taxon>
    </lineage>
</organism>
<dbReference type="GO" id="GO:0016757">
    <property type="term" value="F:glycosyltransferase activity"/>
    <property type="evidence" value="ECO:0007669"/>
    <property type="project" value="UniProtKB-KW"/>
</dbReference>
<keyword evidence="1" id="KW-0328">Glycosyltransferase</keyword>
<dbReference type="AlphaFoldDB" id="A0A3A1YCJ0"/>
<name>A0A3A1YCJ0_9GAMM</name>
<dbReference type="InterPro" id="IPR002495">
    <property type="entry name" value="Glyco_trans_8"/>
</dbReference>
<dbReference type="Gene3D" id="3.90.550.10">
    <property type="entry name" value="Spore Coat Polysaccharide Biosynthesis Protein SpsA, Chain A"/>
    <property type="match status" value="1"/>
</dbReference>
<dbReference type="SUPFAM" id="SSF53448">
    <property type="entry name" value="Nucleotide-diphospho-sugar transferases"/>
    <property type="match status" value="1"/>
</dbReference>
<keyword evidence="2" id="KW-0808">Transferase</keyword>
<evidence type="ECO:0000313" key="5">
    <source>
        <dbReference type="Proteomes" id="UP000266258"/>
    </source>
</evidence>
<dbReference type="InterPro" id="IPR050748">
    <property type="entry name" value="Glycosyltrans_8_dom-fam"/>
</dbReference>
<evidence type="ECO:0000313" key="4">
    <source>
        <dbReference type="EMBL" id="RIY33934.1"/>
    </source>
</evidence>
<dbReference type="PANTHER" id="PTHR13778:SF47">
    <property type="entry name" value="LIPOPOLYSACCHARIDE 1,3-GALACTOSYLTRANSFERASE"/>
    <property type="match status" value="1"/>
</dbReference>